<dbReference type="InterPro" id="IPR036047">
    <property type="entry name" value="F-box-like_dom_sf"/>
</dbReference>
<keyword evidence="1" id="KW-0175">Coiled coil</keyword>
<dbReference type="AlphaFoldDB" id="A0A4S4DJZ4"/>
<dbReference type="SUPFAM" id="SSF81383">
    <property type="entry name" value="F-box domain"/>
    <property type="match status" value="1"/>
</dbReference>
<feature type="domain" description="Transposase (putative) gypsy type" evidence="3">
    <location>
        <begin position="477"/>
        <end position="530"/>
    </location>
</feature>
<evidence type="ECO:0000256" key="1">
    <source>
        <dbReference type="SAM" id="Coils"/>
    </source>
</evidence>
<dbReference type="InterPro" id="IPR036767">
    <property type="entry name" value="ApaG_sf"/>
</dbReference>
<feature type="region of interest" description="Disordered" evidence="2">
    <location>
        <begin position="1107"/>
        <end position="1128"/>
    </location>
</feature>
<dbReference type="Gene3D" id="2.60.40.1470">
    <property type="entry name" value="ApaG domain"/>
    <property type="match status" value="1"/>
</dbReference>
<feature type="region of interest" description="Disordered" evidence="2">
    <location>
        <begin position="631"/>
        <end position="678"/>
    </location>
</feature>
<dbReference type="InterPro" id="IPR018958">
    <property type="entry name" value="Knr4/Smi1-like_dom"/>
</dbReference>
<dbReference type="Pfam" id="PF04195">
    <property type="entry name" value="Transposase_28"/>
    <property type="match status" value="1"/>
</dbReference>
<accession>A0A4S4DJZ4</accession>
<evidence type="ECO:0000313" key="6">
    <source>
        <dbReference type="Proteomes" id="UP000306102"/>
    </source>
</evidence>
<dbReference type="PANTHER" id="PTHR47463:SF2">
    <property type="entry name" value="F-BOX PROTEIN SKIP16"/>
    <property type="match status" value="1"/>
</dbReference>
<dbReference type="Proteomes" id="UP000306102">
    <property type="component" value="Unassembled WGS sequence"/>
</dbReference>
<evidence type="ECO:0000313" key="5">
    <source>
        <dbReference type="EMBL" id="THG02296.1"/>
    </source>
</evidence>
<name>A0A4S4DJZ4_CAMSN</name>
<feature type="region of interest" description="Disordered" evidence="2">
    <location>
        <begin position="1008"/>
        <end position="1088"/>
    </location>
</feature>
<feature type="compositionally biased region" description="Basic and acidic residues" evidence="2">
    <location>
        <begin position="1023"/>
        <end position="1032"/>
    </location>
</feature>
<evidence type="ECO:0000259" key="4">
    <source>
        <dbReference type="Pfam" id="PF09346"/>
    </source>
</evidence>
<dbReference type="Pfam" id="PF09346">
    <property type="entry name" value="SMI1_KNR4"/>
    <property type="match status" value="1"/>
</dbReference>
<feature type="compositionally biased region" description="Basic and acidic residues" evidence="2">
    <location>
        <begin position="1062"/>
        <end position="1075"/>
    </location>
</feature>
<feature type="compositionally biased region" description="Low complexity" evidence="2">
    <location>
        <begin position="756"/>
        <end position="775"/>
    </location>
</feature>
<gene>
    <name evidence="5" type="ORF">TEA_012267</name>
</gene>
<feature type="region of interest" description="Disordered" evidence="2">
    <location>
        <begin position="715"/>
        <end position="788"/>
    </location>
</feature>
<dbReference type="InterPro" id="IPR037883">
    <property type="entry name" value="Knr4/Smi1-like_sf"/>
</dbReference>
<evidence type="ECO:0000256" key="2">
    <source>
        <dbReference type="SAM" id="MobiDB-lite"/>
    </source>
</evidence>
<feature type="coiled-coil region" evidence="1">
    <location>
        <begin position="864"/>
        <end position="958"/>
    </location>
</feature>
<dbReference type="SUPFAM" id="SSF160631">
    <property type="entry name" value="SMI1/KNR4-like"/>
    <property type="match status" value="1"/>
</dbReference>
<sequence length="1128" mass="125371">MNLESVGGLAVHEILTKVGPTGAASAASVSKRFRDWTADESIWSKFCADDLQLSVPEDPFGNPISTFKRRITICILWYGFNWNCLQVHHVSPLNFPFANVRRCWARLKCWLSENFPEALATLRKGASEDEIKEFEKKLKVKLPLPTRVLYRFCDGQDILSKKISGGMFGNPLGLIGGYCFYESLVNVYLLPLSRIILETKDIVHQLGFSRRSKYIVVATSSTNTEKIFFLNCTNGQLCVGTQNLATDGEMIPCVPNALLSSVHDSGGSQQQDALLLWLEEHGHRLHNGIIKLREEGKIRRINQFPEEAPHCSTAITNGVQYPLLLPGEKEFVYESCSHLSSSSGSIEGSFTFVSGKKWQHTTLCLWGGHLAFTQAGQTTAIKLTDLLGLYSKGITLSMSEAFAVPSCLQPCLTSASFIPASFVLADVMGMWRHRVNTPTKLEYFRQEFSVPADVHLKLAGDDDSIIPTENTMPLPIIAFTECGLRLPLNILFREILHYYKLNPMQLAINSYRVIFGIIALAKQENVRITLADIQYCYTMCPLSLKEKGYVYYLKLRFTEFKITKMSIYSLFLERLKRARVRAQYVRKPAKDFRQSYVPSKDLKKLLDLPVHKRKAPLLLNFIPTYKSTLPDVPKKKKKSISPPSATTLPTVSTSRADQGSTSDPADLSSTSTSYLIPIPERKRRRRLVKTAEMGRPKPITIDLLADLPADVDAVPTQSMPLPKPKRIKKAQPKAKATEAEAEDALPISQLAESKKSASASAKRSAEAQSSESTQSKKPRSSSATTSGSKIPRVLWVPEITLEDKPVLASESAEDINVGMALSTAVLFPGDLERNAKMSEYENYAFMLQRSVQAIQHAHSLFMQAFETREKLADMRREVSALKKENKTVLTKMKKLEDQAEAATKAQQMVEEKAKSAEAIRKVAEAKKKEAEVKKAQAKKELQKGLATKKAEIKEADEKAYAQGMADVTEEYKLQVKQACNRGFSLGWMALAKKLNILDDSLLRKADAIPLSFPPPPSSSQPEGKSESESEGEKEGEDEALVRKSKEAGEIKSPPQDDQVLDLTHKEDEEVIKETTPEQASSDVPPVGKSVDETLAEIDAEIAANKEAEVSLQETSQVQIQPVADAEKS</sequence>
<feature type="compositionally biased region" description="Polar residues" evidence="2">
    <location>
        <begin position="645"/>
        <end position="674"/>
    </location>
</feature>
<organism evidence="5 6">
    <name type="scientific">Camellia sinensis var. sinensis</name>
    <name type="common">China tea</name>
    <dbReference type="NCBI Taxonomy" id="542762"/>
    <lineage>
        <taxon>Eukaryota</taxon>
        <taxon>Viridiplantae</taxon>
        <taxon>Streptophyta</taxon>
        <taxon>Embryophyta</taxon>
        <taxon>Tracheophyta</taxon>
        <taxon>Spermatophyta</taxon>
        <taxon>Magnoliopsida</taxon>
        <taxon>eudicotyledons</taxon>
        <taxon>Gunneridae</taxon>
        <taxon>Pentapetalae</taxon>
        <taxon>asterids</taxon>
        <taxon>Ericales</taxon>
        <taxon>Theaceae</taxon>
        <taxon>Camellia</taxon>
    </lineage>
</organism>
<protein>
    <submittedName>
        <fullName evidence="5">Uncharacterized protein</fullName>
    </submittedName>
</protein>
<feature type="domain" description="Knr4/Smi1-like" evidence="4">
    <location>
        <begin position="125"/>
        <end position="235"/>
    </location>
</feature>
<reference evidence="5 6" key="1">
    <citation type="journal article" date="2018" name="Proc. Natl. Acad. Sci. U.S.A.">
        <title>Draft genome sequence of Camellia sinensis var. sinensis provides insights into the evolution of the tea genome and tea quality.</title>
        <authorList>
            <person name="Wei C."/>
            <person name="Yang H."/>
            <person name="Wang S."/>
            <person name="Zhao J."/>
            <person name="Liu C."/>
            <person name="Gao L."/>
            <person name="Xia E."/>
            <person name="Lu Y."/>
            <person name="Tai Y."/>
            <person name="She G."/>
            <person name="Sun J."/>
            <person name="Cao H."/>
            <person name="Tong W."/>
            <person name="Gao Q."/>
            <person name="Li Y."/>
            <person name="Deng W."/>
            <person name="Jiang X."/>
            <person name="Wang W."/>
            <person name="Chen Q."/>
            <person name="Zhang S."/>
            <person name="Li H."/>
            <person name="Wu J."/>
            <person name="Wang P."/>
            <person name="Li P."/>
            <person name="Shi C."/>
            <person name="Zheng F."/>
            <person name="Jian J."/>
            <person name="Huang B."/>
            <person name="Shan D."/>
            <person name="Shi M."/>
            <person name="Fang C."/>
            <person name="Yue Y."/>
            <person name="Li F."/>
            <person name="Li D."/>
            <person name="Wei S."/>
            <person name="Han B."/>
            <person name="Jiang C."/>
            <person name="Yin Y."/>
            <person name="Xia T."/>
            <person name="Zhang Z."/>
            <person name="Bennetzen J.L."/>
            <person name="Zhao S."/>
            <person name="Wan X."/>
        </authorList>
    </citation>
    <scope>NUCLEOTIDE SEQUENCE [LARGE SCALE GENOMIC DNA]</scope>
    <source>
        <strain evidence="6">cv. Shuchazao</strain>
        <tissue evidence="5">Leaf</tissue>
    </source>
</reference>
<dbReference type="PANTHER" id="PTHR47463">
    <property type="entry name" value="F-BOX PROTEIN SKIP16"/>
    <property type="match status" value="1"/>
</dbReference>
<dbReference type="InterPro" id="IPR007321">
    <property type="entry name" value="Transposase_28"/>
</dbReference>
<evidence type="ECO:0000259" key="3">
    <source>
        <dbReference type="Pfam" id="PF04195"/>
    </source>
</evidence>
<proteinExistence type="predicted"/>
<keyword evidence="6" id="KW-1185">Reference proteome</keyword>
<dbReference type="EMBL" id="SDRB02011225">
    <property type="protein sequence ID" value="THG02296.1"/>
    <property type="molecule type" value="Genomic_DNA"/>
</dbReference>
<feature type="compositionally biased region" description="Basic and acidic residues" evidence="2">
    <location>
        <begin position="1039"/>
        <end position="1049"/>
    </location>
</feature>
<feature type="compositionally biased region" description="Basic residues" evidence="2">
    <location>
        <begin position="723"/>
        <end position="732"/>
    </location>
</feature>
<comment type="caution">
    <text evidence="5">The sequence shown here is derived from an EMBL/GenBank/DDBJ whole genome shotgun (WGS) entry which is preliminary data.</text>
</comment>
<dbReference type="STRING" id="542762.A0A4S4DJZ4"/>